<evidence type="ECO:0000256" key="14">
    <source>
        <dbReference type="ARBA" id="ARBA00023125"/>
    </source>
</evidence>
<dbReference type="Gene3D" id="3.30.1490.100">
    <property type="entry name" value="DNA polymerase, Y-family, little finger domain"/>
    <property type="match status" value="1"/>
</dbReference>
<dbReference type="GO" id="GO:0042276">
    <property type="term" value="P:error-prone translesion synthesis"/>
    <property type="evidence" value="ECO:0007669"/>
    <property type="project" value="TreeGrafter"/>
</dbReference>
<dbReference type="GO" id="GO:0003684">
    <property type="term" value="F:damaged DNA binding"/>
    <property type="evidence" value="ECO:0007669"/>
    <property type="project" value="InterPro"/>
</dbReference>
<keyword evidence="10" id="KW-0479">Metal-binding</keyword>
<keyword evidence="14" id="KW-0238">DNA-binding</keyword>
<evidence type="ECO:0000256" key="3">
    <source>
        <dbReference type="ARBA" id="ARBA00010945"/>
    </source>
</evidence>
<dbReference type="NCBIfam" id="NF002848">
    <property type="entry name" value="PRK03103.1"/>
    <property type="match status" value="1"/>
</dbReference>
<dbReference type="EC" id="2.7.7.7" evidence="4"/>
<evidence type="ECO:0000256" key="2">
    <source>
        <dbReference type="ARBA" id="ARBA00004496"/>
    </source>
</evidence>
<dbReference type="PROSITE" id="PS50173">
    <property type="entry name" value="UMUC"/>
    <property type="match status" value="1"/>
</dbReference>
<evidence type="ECO:0000259" key="17">
    <source>
        <dbReference type="PROSITE" id="PS50173"/>
    </source>
</evidence>
<evidence type="ECO:0000313" key="18">
    <source>
        <dbReference type="EMBL" id="VFU18291.1"/>
    </source>
</evidence>
<evidence type="ECO:0000256" key="13">
    <source>
        <dbReference type="ARBA" id="ARBA00022932"/>
    </source>
</evidence>
<evidence type="ECO:0000256" key="15">
    <source>
        <dbReference type="ARBA" id="ARBA00023204"/>
    </source>
</evidence>
<organism evidence="18">
    <name type="scientific">anaerobic digester metagenome</name>
    <dbReference type="NCBI Taxonomy" id="1263854"/>
    <lineage>
        <taxon>unclassified sequences</taxon>
        <taxon>metagenomes</taxon>
        <taxon>ecological metagenomes</taxon>
    </lineage>
</organism>
<dbReference type="Gene3D" id="3.40.1170.60">
    <property type="match status" value="1"/>
</dbReference>
<dbReference type="AlphaFoldDB" id="A0A485M4T0"/>
<evidence type="ECO:0000256" key="16">
    <source>
        <dbReference type="ARBA" id="ARBA00049244"/>
    </source>
</evidence>
<evidence type="ECO:0000256" key="10">
    <source>
        <dbReference type="ARBA" id="ARBA00022723"/>
    </source>
</evidence>
<keyword evidence="15" id="KW-0234">DNA repair</keyword>
<dbReference type="InterPro" id="IPR043128">
    <property type="entry name" value="Rev_trsase/Diguanyl_cyclase"/>
</dbReference>
<dbReference type="InterPro" id="IPR017961">
    <property type="entry name" value="DNA_pol_Y-fam_little_finger"/>
</dbReference>
<evidence type="ECO:0000256" key="11">
    <source>
        <dbReference type="ARBA" id="ARBA00022763"/>
    </source>
</evidence>
<dbReference type="InterPro" id="IPR043502">
    <property type="entry name" value="DNA/RNA_pol_sf"/>
</dbReference>
<evidence type="ECO:0000256" key="7">
    <source>
        <dbReference type="ARBA" id="ARBA00022679"/>
    </source>
</evidence>
<evidence type="ECO:0000256" key="9">
    <source>
        <dbReference type="ARBA" id="ARBA00022705"/>
    </source>
</evidence>
<dbReference type="SUPFAM" id="SSF56672">
    <property type="entry name" value="DNA/RNA polymerases"/>
    <property type="match status" value="1"/>
</dbReference>
<dbReference type="InterPro" id="IPR053848">
    <property type="entry name" value="IMS_HHH_1"/>
</dbReference>
<keyword evidence="8 18" id="KW-0548">Nucleotidyltransferase</keyword>
<dbReference type="GO" id="GO:0003887">
    <property type="term" value="F:DNA-directed DNA polymerase activity"/>
    <property type="evidence" value="ECO:0007669"/>
    <property type="project" value="UniProtKB-KW"/>
</dbReference>
<dbReference type="HAMAP" id="MF_01113">
    <property type="entry name" value="DNApol_IV"/>
    <property type="match status" value="1"/>
</dbReference>
<dbReference type="Pfam" id="PF11799">
    <property type="entry name" value="IMS_C"/>
    <property type="match status" value="1"/>
</dbReference>
<proteinExistence type="inferred from homology"/>
<gene>
    <name evidence="18" type="primary">dinB</name>
    <name evidence="18" type="ORF">SCFA_410003</name>
</gene>
<dbReference type="GO" id="GO:0006260">
    <property type="term" value="P:DNA replication"/>
    <property type="evidence" value="ECO:0007669"/>
    <property type="project" value="UniProtKB-KW"/>
</dbReference>
<protein>
    <recommendedName>
        <fullName evidence="4">DNA-directed DNA polymerase</fullName>
        <ecNumber evidence="4">2.7.7.7</ecNumber>
    </recommendedName>
</protein>
<comment type="cofactor">
    <cofactor evidence="1">
        <name>Mg(2+)</name>
        <dbReference type="ChEBI" id="CHEBI:18420"/>
    </cofactor>
</comment>
<dbReference type="CDD" id="cd03586">
    <property type="entry name" value="PolY_Pol_IV_kappa"/>
    <property type="match status" value="1"/>
</dbReference>
<keyword evidence="6" id="KW-0963">Cytoplasm</keyword>
<dbReference type="GO" id="GO:0046872">
    <property type="term" value="F:metal ion binding"/>
    <property type="evidence" value="ECO:0007669"/>
    <property type="project" value="UniProtKB-KW"/>
</dbReference>
<dbReference type="GO" id="GO:0006281">
    <property type="term" value="P:DNA repair"/>
    <property type="evidence" value="ECO:0007669"/>
    <property type="project" value="UniProtKB-KW"/>
</dbReference>
<dbReference type="InterPro" id="IPR036775">
    <property type="entry name" value="DNA_pol_Y-fam_lit_finger_sf"/>
</dbReference>
<comment type="catalytic activity">
    <reaction evidence="16">
        <text>DNA(n) + a 2'-deoxyribonucleoside 5'-triphosphate = DNA(n+1) + diphosphate</text>
        <dbReference type="Rhea" id="RHEA:22508"/>
        <dbReference type="Rhea" id="RHEA-COMP:17339"/>
        <dbReference type="Rhea" id="RHEA-COMP:17340"/>
        <dbReference type="ChEBI" id="CHEBI:33019"/>
        <dbReference type="ChEBI" id="CHEBI:61560"/>
        <dbReference type="ChEBI" id="CHEBI:173112"/>
        <dbReference type="EC" id="2.7.7.7"/>
    </reaction>
</comment>
<comment type="similarity">
    <text evidence="3">Belongs to the DNA polymerase type-Y family.</text>
</comment>
<dbReference type="GO" id="GO:0005829">
    <property type="term" value="C:cytosol"/>
    <property type="evidence" value="ECO:0007669"/>
    <property type="project" value="TreeGrafter"/>
</dbReference>
<dbReference type="InterPro" id="IPR001126">
    <property type="entry name" value="UmuC"/>
</dbReference>
<keyword evidence="11" id="KW-0227">DNA damage</keyword>
<evidence type="ECO:0000256" key="4">
    <source>
        <dbReference type="ARBA" id="ARBA00012417"/>
    </source>
</evidence>
<evidence type="ECO:0000256" key="1">
    <source>
        <dbReference type="ARBA" id="ARBA00001946"/>
    </source>
</evidence>
<dbReference type="PANTHER" id="PTHR11076">
    <property type="entry name" value="DNA REPAIR POLYMERASE UMUC / TRANSFERASE FAMILY MEMBER"/>
    <property type="match status" value="1"/>
</dbReference>
<dbReference type="Gene3D" id="1.10.150.20">
    <property type="entry name" value="5' to 3' exonuclease, C-terminal subdomain"/>
    <property type="match status" value="1"/>
</dbReference>
<comment type="subcellular location">
    <subcellularLocation>
        <location evidence="2">Cytoplasm</location>
    </subcellularLocation>
</comment>
<keyword evidence="12" id="KW-0460">Magnesium</keyword>
<name>A0A485M4T0_9ZZZZ</name>
<dbReference type="NCBIfam" id="NF002677">
    <property type="entry name" value="PRK02406.1"/>
    <property type="match status" value="1"/>
</dbReference>
<keyword evidence="9" id="KW-0235">DNA replication</keyword>
<feature type="domain" description="UmuC" evidence="17">
    <location>
        <begin position="37"/>
        <end position="219"/>
    </location>
</feature>
<dbReference type="Pfam" id="PF21999">
    <property type="entry name" value="IMS_HHH_1"/>
    <property type="match status" value="1"/>
</dbReference>
<dbReference type="InterPro" id="IPR022880">
    <property type="entry name" value="DNApol_IV"/>
</dbReference>
<evidence type="ECO:0000256" key="12">
    <source>
        <dbReference type="ARBA" id="ARBA00022842"/>
    </source>
</evidence>
<dbReference type="EMBL" id="CAADRN010000341">
    <property type="protein sequence ID" value="VFU18291.1"/>
    <property type="molecule type" value="Genomic_DNA"/>
</dbReference>
<evidence type="ECO:0000256" key="5">
    <source>
        <dbReference type="ARBA" id="ARBA00022457"/>
    </source>
</evidence>
<accession>A0A485M4T0</accession>
<keyword evidence="7 18" id="KW-0808">Transferase</keyword>
<evidence type="ECO:0000256" key="8">
    <source>
        <dbReference type="ARBA" id="ARBA00022695"/>
    </source>
</evidence>
<dbReference type="GO" id="GO:0009432">
    <property type="term" value="P:SOS response"/>
    <property type="evidence" value="ECO:0007669"/>
    <property type="project" value="TreeGrafter"/>
</dbReference>
<keyword evidence="13" id="KW-0239">DNA-directed DNA polymerase</keyword>
<keyword evidence="5" id="KW-0515">Mutator protein</keyword>
<dbReference type="Pfam" id="PF00817">
    <property type="entry name" value="IMS"/>
    <property type="match status" value="1"/>
</dbReference>
<evidence type="ECO:0000256" key="6">
    <source>
        <dbReference type="ARBA" id="ARBA00022490"/>
    </source>
</evidence>
<dbReference type="PANTHER" id="PTHR11076:SF33">
    <property type="entry name" value="DNA POLYMERASE KAPPA"/>
    <property type="match status" value="1"/>
</dbReference>
<dbReference type="InterPro" id="IPR050116">
    <property type="entry name" value="DNA_polymerase-Y"/>
</dbReference>
<sequence length="434" mass="48221">MTENALLTFIYHFTANMRSGYNIAKQMFGVMLVRCPILLADMNAFYASVHQAMDPRLKGKPVIVGGDPAKRHGIVLAASYEAKAWGIKTGMAVGEARDLCPEGIFLKPAYSHYVDFSTRIVRIMKDFSPLVEPFSIDEAFLDVSGCGNLFGSSPEIALQLKNRIKDEVGVLCSVGVGPNKLLAKMAAGMQKPDGLTVLDLPDVPAKMWPLPVRELFGVGSRLEKRLRDLNIRTIGDLAAYPLPVLQKRFGLVGHVLHLSANGLDYSPVDPRSLERVKSIGHQITLSRDYYGYDVIEVVILELCEIVCRRVRLGGYSGRTVNLTLKDVEFLWISRARTLPQPTACAVDVYRVAVELLHRHWPSWKPVRMIGVSLGGLVKNAPEQMDLFGEKERTRRLHAACDWIKDRFGEQSILRAVSLTPAGVFRDRKGENGHG</sequence>
<dbReference type="SUPFAM" id="SSF100879">
    <property type="entry name" value="Lesion bypass DNA polymerase (Y-family), little finger domain"/>
    <property type="match status" value="1"/>
</dbReference>
<reference evidence="18" key="1">
    <citation type="submission" date="2019-03" db="EMBL/GenBank/DDBJ databases">
        <authorList>
            <person name="Hao L."/>
        </authorList>
    </citation>
    <scope>NUCLEOTIDE SEQUENCE</scope>
</reference>
<dbReference type="Gene3D" id="3.30.70.270">
    <property type="match status" value="1"/>
</dbReference>